<dbReference type="AlphaFoldDB" id="A0A4P9YVP4"/>
<dbReference type="OrthoDB" id="2021145at2759"/>
<feature type="region of interest" description="Disordered" evidence="1">
    <location>
        <begin position="344"/>
        <end position="536"/>
    </location>
</feature>
<dbReference type="PANTHER" id="PTHR13587:SF7">
    <property type="entry name" value="INTEGRATOR COMPLEX SUBUNIT 3"/>
    <property type="match status" value="1"/>
</dbReference>
<sequence>MPYAAALKATGIVDVKERLVADVQLIQEQYPETCFGCLFALFQHLPDMAVGNEPLVHTLVSVIEPKDLFDATCHLIKGQWRLFGPACEAVLREMLHAWDALEQMNAWQLLQAELVASPDEADVLVGHLLQIIDATVHQDALAGLLALLRGLCPTASLVHVILSTIEWPSSAVHETATLTTCQKFALHAFIQWHSIHATELREALKQWMDEQEDKYTAQDEGEEEEGEEGETTEKREEDKEDKETIVRWDMNLLHLIEQWRKHQPADMDAWLVGPRLVRGIRQLLKRHDLLEHPLARLVWKNGGSYPMMHATNKDRMAYDCHNIAPTAKKPSSNAADDVDTVATILGNGSRRNSNTSLPGKARSKTKKTQNDLFDAEESSHTSEEEEEEEEEESEEESEEEEVVATKNVKKVAARKPLRRSTRAAASKSGKNKASDTETSQSEEEEEEGSEEEEEEEEESGEVSNNEDEDDDEEEDGATTSSDEDEPAVPRRRRRTRSMASISDRSTGTTRGSKATSTPRPQEKGRPKKRRILEDSD</sequence>
<feature type="compositionally biased region" description="Acidic residues" evidence="1">
    <location>
        <begin position="440"/>
        <end position="486"/>
    </location>
</feature>
<dbReference type="Pfam" id="PF24566">
    <property type="entry name" value="HEAT_Ints3_C"/>
    <property type="match status" value="1"/>
</dbReference>
<evidence type="ECO:0000259" key="2">
    <source>
        <dbReference type="Pfam" id="PF24566"/>
    </source>
</evidence>
<keyword evidence="4" id="KW-1185">Reference proteome</keyword>
<feature type="domain" description="Ints3-like C-terminal" evidence="2">
    <location>
        <begin position="8"/>
        <end position="163"/>
    </location>
</feature>
<dbReference type="EMBL" id="KZ990931">
    <property type="protein sequence ID" value="RKP23492.1"/>
    <property type="molecule type" value="Genomic_DNA"/>
</dbReference>
<feature type="region of interest" description="Disordered" evidence="1">
    <location>
        <begin position="211"/>
        <end position="242"/>
    </location>
</feature>
<organism evidence="3 4">
    <name type="scientific">Syncephalis pseudoplumigaleata</name>
    <dbReference type="NCBI Taxonomy" id="1712513"/>
    <lineage>
        <taxon>Eukaryota</taxon>
        <taxon>Fungi</taxon>
        <taxon>Fungi incertae sedis</taxon>
        <taxon>Zoopagomycota</taxon>
        <taxon>Zoopagomycotina</taxon>
        <taxon>Zoopagomycetes</taxon>
        <taxon>Zoopagales</taxon>
        <taxon>Piptocephalidaceae</taxon>
        <taxon>Syncephalis</taxon>
    </lineage>
</organism>
<evidence type="ECO:0000256" key="1">
    <source>
        <dbReference type="SAM" id="MobiDB-lite"/>
    </source>
</evidence>
<feature type="compositionally biased region" description="Basic residues" evidence="1">
    <location>
        <begin position="407"/>
        <end position="421"/>
    </location>
</feature>
<dbReference type="GO" id="GO:0005737">
    <property type="term" value="C:cytoplasm"/>
    <property type="evidence" value="ECO:0007669"/>
    <property type="project" value="TreeGrafter"/>
</dbReference>
<feature type="compositionally biased region" description="Polar residues" evidence="1">
    <location>
        <begin position="497"/>
        <end position="519"/>
    </location>
</feature>
<gene>
    <name evidence="3" type="ORF">SYNPS1DRAFT_30759</name>
</gene>
<name>A0A4P9YVP4_9FUNG</name>
<reference evidence="4" key="1">
    <citation type="journal article" date="2018" name="Nat. Microbiol.">
        <title>Leveraging single-cell genomics to expand the fungal tree of life.</title>
        <authorList>
            <person name="Ahrendt S.R."/>
            <person name="Quandt C.A."/>
            <person name="Ciobanu D."/>
            <person name="Clum A."/>
            <person name="Salamov A."/>
            <person name="Andreopoulos B."/>
            <person name="Cheng J.F."/>
            <person name="Woyke T."/>
            <person name="Pelin A."/>
            <person name="Henrissat B."/>
            <person name="Reynolds N.K."/>
            <person name="Benny G.L."/>
            <person name="Smith M.E."/>
            <person name="James T.Y."/>
            <person name="Grigoriev I.V."/>
        </authorList>
    </citation>
    <scope>NUCLEOTIDE SEQUENCE [LARGE SCALE GENOMIC DNA]</scope>
    <source>
        <strain evidence="4">Benny S71-1</strain>
    </source>
</reference>
<evidence type="ECO:0000313" key="4">
    <source>
        <dbReference type="Proteomes" id="UP000278143"/>
    </source>
</evidence>
<feature type="compositionally biased region" description="Acidic residues" evidence="1">
    <location>
        <begin position="219"/>
        <end position="230"/>
    </location>
</feature>
<feature type="compositionally biased region" description="Acidic residues" evidence="1">
    <location>
        <begin position="383"/>
        <end position="402"/>
    </location>
</feature>
<dbReference type="PANTHER" id="PTHR13587">
    <property type="entry name" value="INTEGRATOR COMPLEX SUBUNIT 3"/>
    <property type="match status" value="1"/>
</dbReference>
<dbReference type="InterPro" id="IPR056518">
    <property type="entry name" value="HEAT_Ints3_C"/>
</dbReference>
<feature type="compositionally biased region" description="Basic and acidic residues" evidence="1">
    <location>
        <begin position="231"/>
        <end position="242"/>
    </location>
</feature>
<protein>
    <recommendedName>
        <fullName evidence="2">Ints3-like C-terminal domain-containing protein</fullName>
    </recommendedName>
</protein>
<accession>A0A4P9YVP4</accession>
<dbReference type="Proteomes" id="UP000278143">
    <property type="component" value="Unassembled WGS sequence"/>
</dbReference>
<proteinExistence type="predicted"/>
<dbReference type="InterPro" id="IPR045334">
    <property type="entry name" value="INTS3"/>
</dbReference>
<evidence type="ECO:0000313" key="3">
    <source>
        <dbReference type="EMBL" id="RKP23492.1"/>
    </source>
</evidence>